<name>A0A0E9UMI8_ANGAN</name>
<accession>A0A0E9UMI8</accession>
<dbReference type="EMBL" id="GBXM01042394">
    <property type="protein sequence ID" value="JAH66183.1"/>
    <property type="molecule type" value="Transcribed_RNA"/>
</dbReference>
<dbReference type="AlphaFoldDB" id="A0A0E9UMI8"/>
<sequence length="26" mass="2832">MKIRRPSACLPAFPSEKLNPVFAGVC</sequence>
<reference evidence="1" key="1">
    <citation type="submission" date="2014-11" db="EMBL/GenBank/DDBJ databases">
        <authorList>
            <person name="Amaro Gonzalez C."/>
        </authorList>
    </citation>
    <scope>NUCLEOTIDE SEQUENCE</scope>
</reference>
<organism evidence="1">
    <name type="scientific">Anguilla anguilla</name>
    <name type="common">European freshwater eel</name>
    <name type="synonym">Muraena anguilla</name>
    <dbReference type="NCBI Taxonomy" id="7936"/>
    <lineage>
        <taxon>Eukaryota</taxon>
        <taxon>Metazoa</taxon>
        <taxon>Chordata</taxon>
        <taxon>Craniata</taxon>
        <taxon>Vertebrata</taxon>
        <taxon>Euteleostomi</taxon>
        <taxon>Actinopterygii</taxon>
        <taxon>Neopterygii</taxon>
        <taxon>Teleostei</taxon>
        <taxon>Anguilliformes</taxon>
        <taxon>Anguillidae</taxon>
        <taxon>Anguilla</taxon>
    </lineage>
</organism>
<evidence type="ECO:0000313" key="1">
    <source>
        <dbReference type="EMBL" id="JAH66183.1"/>
    </source>
</evidence>
<protein>
    <submittedName>
        <fullName evidence="1">Uncharacterized protein</fullName>
    </submittedName>
</protein>
<proteinExistence type="predicted"/>
<reference evidence="1" key="2">
    <citation type="journal article" date="2015" name="Fish Shellfish Immunol.">
        <title>Early steps in the European eel (Anguilla anguilla)-Vibrio vulnificus interaction in the gills: Role of the RtxA13 toxin.</title>
        <authorList>
            <person name="Callol A."/>
            <person name="Pajuelo D."/>
            <person name="Ebbesson L."/>
            <person name="Teles M."/>
            <person name="MacKenzie S."/>
            <person name="Amaro C."/>
        </authorList>
    </citation>
    <scope>NUCLEOTIDE SEQUENCE</scope>
</reference>